<dbReference type="Gene3D" id="3.40.50.300">
    <property type="entry name" value="P-loop containing nucleotide triphosphate hydrolases"/>
    <property type="match status" value="2"/>
</dbReference>
<organism evidence="6 7">
    <name type="scientific">Enemella evansiae</name>
    <dbReference type="NCBI Taxonomy" id="2016499"/>
    <lineage>
        <taxon>Bacteria</taxon>
        <taxon>Bacillati</taxon>
        <taxon>Actinomycetota</taxon>
        <taxon>Actinomycetes</taxon>
        <taxon>Propionibacteriales</taxon>
        <taxon>Propionibacteriaceae</taxon>
        <taxon>Enemella</taxon>
    </lineage>
</organism>
<dbReference type="InterPro" id="IPR003439">
    <property type="entry name" value="ABC_transporter-like_ATP-bd"/>
</dbReference>
<evidence type="ECO:0000256" key="2">
    <source>
        <dbReference type="ARBA" id="ARBA00022741"/>
    </source>
</evidence>
<evidence type="ECO:0000313" key="7">
    <source>
        <dbReference type="Proteomes" id="UP000215896"/>
    </source>
</evidence>
<dbReference type="AlphaFoldDB" id="A0A255G261"/>
<dbReference type="InterPro" id="IPR003593">
    <property type="entry name" value="AAA+_ATPase"/>
</dbReference>
<dbReference type="SMART" id="SM00382">
    <property type="entry name" value="AAA"/>
    <property type="match status" value="2"/>
</dbReference>
<evidence type="ECO:0000313" key="6">
    <source>
        <dbReference type="EMBL" id="OYO09572.1"/>
    </source>
</evidence>
<evidence type="ECO:0000256" key="1">
    <source>
        <dbReference type="ARBA" id="ARBA00022737"/>
    </source>
</evidence>
<dbReference type="OrthoDB" id="5592724at2"/>
<keyword evidence="3" id="KW-0067">ATP-binding</keyword>
<feature type="domain" description="ABC transporter" evidence="5">
    <location>
        <begin position="7"/>
        <end position="239"/>
    </location>
</feature>
<dbReference type="InterPro" id="IPR050611">
    <property type="entry name" value="ABCF"/>
</dbReference>
<dbReference type="Proteomes" id="UP000215896">
    <property type="component" value="Unassembled WGS sequence"/>
</dbReference>
<reference evidence="6 7" key="1">
    <citation type="submission" date="2017-07" db="EMBL/GenBank/DDBJ databases">
        <title>Draft whole genome sequences of clinical Proprionibacteriaceae strains.</title>
        <authorList>
            <person name="Bernier A.-M."/>
            <person name="Bernard K."/>
            <person name="Domingo M.-C."/>
        </authorList>
    </citation>
    <scope>NUCLEOTIDE SEQUENCE [LARGE SCALE GENOMIC DNA]</scope>
    <source>
        <strain evidence="6 7">NML 030167</strain>
    </source>
</reference>
<keyword evidence="1" id="KW-0677">Repeat</keyword>
<evidence type="ECO:0000259" key="5">
    <source>
        <dbReference type="PROSITE" id="PS50893"/>
    </source>
</evidence>
<protein>
    <submittedName>
        <fullName evidence="6">ABC transporter</fullName>
    </submittedName>
</protein>
<dbReference type="Pfam" id="PF00005">
    <property type="entry name" value="ABC_tran"/>
    <property type="match status" value="2"/>
</dbReference>
<dbReference type="GO" id="GO:0005524">
    <property type="term" value="F:ATP binding"/>
    <property type="evidence" value="ECO:0007669"/>
    <property type="project" value="UniProtKB-KW"/>
</dbReference>
<evidence type="ECO:0000256" key="3">
    <source>
        <dbReference type="ARBA" id="ARBA00022840"/>
    </source>
</evidence>
<dbReference type="PANTHER" id="PTHR19211">
    <property type="entry name" value="ATP-BINDING TRANSPORT PROTEIN-RELATED"/>
    <property type="match status" value="1"/>
</dbReference>
<gene>
    <name evidence="6" type="ORF">CGZ94_18080</name>
</gene>
<feature type="region of interest" description="Disordered" evidence="4">
    <location>
        <begin position="249"/>
        <end position="274"/>
    </location>
</feature>
<accession>A0A255G261</accession>
<dbReference type="SUPFAM" id="SSF52540">
    <property type="entry name" value="P-loop containing nucleoside triphosphate hydrolases"/>
    <property type="match status" value="2"/>
</dbReference>
<sequence length="537" mass="57958">MSSHAPITLADLGFDWPDGSTALSHLDATFGAGRTGLVGRNGSGKSTLLRVIAGELAPSSGSCQVGGEVAYLPQRLTLDTDRTLADLLGVAEKLRAWRRISDGSTEIADYEILGDDWDLEARCAQTLGTIGLGAVGLDRRIGTLSGGETMLAAIAGVQLREVPIALLDEPTNNLDGTAREHLYALIRGWRGTLVVASHDPLLLEEMDCIAEVYAGRLTITGGGFGDWQRQLAGQQQAAKRAVRDAEQQLRKEKRERVEAETKLARRSRAADKDHANKRMPKIVMNTRKFQAQVSAGKLRGQLDDRVASATEALSDSEARVRTDERVAVDLPDPGVPQSRRLAELTGTDSRIVIQGPERIALTGPNGVGKTCLVETLVHPDRPHRLPAHGTPLARIGYLPQRLDGLDDDSSAVQNLRDRLPEVSVQDVRGSLARFLLRGAVVERPVGSLSGGERFRVALAALLLAEPPAQLLILDEPTNNLDLDTVDQLVAALESYRGGLLVVSHDHHFLSRLGIDRFIGLDAAGALTEYDPRPTLIE</sequence>
<evidence type="ECO:0000256" key="4">
    <source>
        <dbReference type="SAM" id="MobiDB-lite"/>
    </source>
</evidence>
<dbReference type="FunFam" id="3.40.50.300:FF:001320">
    <property type="entry name" value="Heme ABC transporter ATP-binding protein"/>
    <property type="match status" value="1"/>
</dbReference>
<keyword evidence="2" id="KW-0547">Nucleotide-binding</keyword>
<keyword evidence="7" id="KW-1185">Reference proteome</keyword>
<proteinExistence type="predicted"/>
<dbReference type="InterPro" id="IPR027417">
    <property type="entry name" value="P-loop_NTPase"/>
</dbReference>
<dbReference type="GO" id="GO:0016887">
    <property type="term" value="F:ATP hydrolysis activity"/>
    <property type="evidence" value="ECO:0007669"/>
    <property type="project" value="InterPro"/>
</dbReference>
<dbReference type="RefSeq" id="WP_094406543.1">
    <property type="nucleotide sequence ID" value="NZ_NMVO01000017.1"/>
</dbReference>
<comment type="caution">
    <text evidence="6">The sequence shown here is derived from an EMBL/GenBank/DDBJ whole genome shotgun (WGS) entry which is preliminary data.</text>
</comment>
<dbReference type="PANTHER" id="PTHR19211:SF6">
    <property type="entry name" value="BLL7188 PROTEIN"/>
    <property type="match status" value="1"/>
</dbReference>
<name>A0A255G261_9ACTN</name>
<dbReference type="EMBL" id="NMVO01000017">
    <property type="protein sequence ID" value="OYO09572.1"/>
    <property type="molecule type" value="Genomic_DNA"/>
</dbReference>
<dbReference type="PROSITE" id="PS50893">
    <property type="entry name" value="ABC_TRANSPORTER_2"/>
    <property type="match status" value="1"/>
</dbReference>